<keyword evidence="3" id="KW-1185">Reference proteome</keyword>
<evidence type="ECO:0000256" key="1">
    <source>
        <dbReference type="SAM" id="MobiDB-lite"/>
    </source>
</evidence>
<evidence type="ECO:0000313" key="2">
    <source>
        <dbReference type="EMBL" id="MCB7387717.1"/>
    </source>
</evidence>
<reference evidence="2 3" key="1">
    <citation type="submission" date="2021-10" db="EMBL/GenBank/DDBJ databases">
        <title>Collection of gut derived symbiotic bacterial strains cultured from healthy donors.</title>
        <authorList>
            <person name="Lin H."/>
            <person name="Littmann E."/>
            <person name="Kohout C."/>
            <person name="Pamer E.G."/>
        </authorList>
    </citation>
    <scope>NUCLEOTIDE SEQUENCE [LARGE SCALE GENOMIC DNA]</scope>
    <source>
        <strain evidence="2 3">DFI.1.165</strain>
    </source>
</reference>
<comment type="caution">
    <text evidence="2">The sequence shown here is derived from an EMBL/GenBank/DDBJ whole genome shotgun (WGS) entry which is preliminary data.</text>
</comment>
<accession>A0ABS8DH30</accession>
<name>A0ABS8DH30_9FIRM</name>
<protein>
    <submittedName>
        <fullName evidence="2">Phage scaffolding protein</fullName>
    </submittedName>
</protein>
<gene>
    <name evidence="2" type="ORF">LIZ65_10505</name>
</gene>
<dbReference type="Proteomes" id="UP001299546">
    <property type="component" value="Unassembled WGS sequence"/>
</dbReference>
<feature type="region of interest" description="Disordered" evidence="1">
    <location>
        <begin position="160"/>
        <end position="193"/>
    </location>
</feature>
<dbReference type="Pfam" id="PF06810">
    <property type="entry name" value="Phage_scaffold"/>
    <property type="match status" value="1"/>
</dbReference>
<proteinExistence type="predicted"/>
<dbReference type="EMBL" id="JAJCIS010000005">
    <property type="protein sequence ID" value="MCB7387717.1"/>
    <property type="molecule type" value="Genomic_DNA"/>
</dbReference>
<dbReference type="RefSeq" id="WP_066737095.1">
    <property type="nucleotide sequence ID" value="NZ_JAJCIQ010000006.1"/>
</dbReference>
<dbReference type="InterPro" id="IPR009636">
    <property type="entry name" value="SCAF"/>
</dbReference>
<evidence type="ECO:0000313" key="3">
    <source>
        <dbReference type="Proteomes" id="UP001299546"/>
    </source>
</evidence>
<sequence length="207" mass="23979">MDFLKEVLGEEMYGQFAEKVNAYNESAGEGKQIKIDNINSGNYVSKAKYMDMQTERDGLKGQLTEATETIGSYEKLDIDGIRKSVEEWKDKYEADTNALQSKIETQQKQFAAEKFIDGQRIKSPLSRKAILGEFMSQDFEFKDGAFVGAEDYMKTMKEKYPDEFEQDEPEHKKTFVRGTRNTHKPQTKSEQEAFLEAKYGKNKYYKQ</sequence>
<organism evidence="2 3">
    <name type="scientific">Bariatricus massiliensis</name>
    <dbReference type="NCBI Taxonomy" id="1745713"/>
    <lineage>
        <taxon>Bacteria</taxon>
        <taxon>Bacillati</taxon>
        <taxon>Bacillota</taxon>
        <taxon>Clostridia</taxon>
        <taxon>Lachnospirales</taxon>
        <taxon>Lachnospiraceae</taxon>
        <taxon>Bariatricus</taxon>
    </lineage>
</organism>